<dbReference type="AlphaFoldDB" id="A0A2P2NJD9"/>
<protein>
    <submittedName>
        <fullName evidence="1">Uncharacterized protein</fullName>
    </submittedName>
</protein>
<name>A0A2P2NJD9_RHIMU</name>
<reference evidence="1" key="1">
    <citation type="submission" date="2018-02" db="EMBL/GenBank/DDBJ databases">
        <title>Rhizophora mucronata_Transcriptome.</title>
        <authorList>
            <person name="Meera S.P."/>
            <person name="Sreeshan A."/>
            <person name="Augustine A."/>
        </authorList>
    </citation>
    <scope>NUCLEOTIDE SEQUENCE</scope>
    <source>
        <tissue evidence="1">Leaf</tissue>
    </source>
</reference>
<proteinExistence type="predicted"/>
<sequence>MRRATRYWAKLLTTSTREATLSQYNEAPKIVEELRTRQNGPLIQPTSLEVLQPKTLLILMVCKDLG</sequence>
<organism evidence="1">
    <name type="scientific">Rhizophora mucronata</name>
    <name type="common">Asiatic mangrove</name>
    <dbReference type="NCBI Taxonomy" id="61149"/>
    <lineage>
        <taxon>Eukaryota</taxon>
        <taxon>Viridiplantae</taxon>
        <taxon>Streptophyta</taxon>
        <taxon>Embryophyta</taxon>
        <taxon>Tracheophyta</taxon>
        <taxon>Spermatophyta</taxon>
        <taxon>Magnoliopsida</taxon>
        <taxon>eudicotyledons</taxon>
        <taxon>Gunneridae</taxon>
        <taxon>Pentapetalae</taxon>
        <taxon>rosids</taxon>
        <taxon>fabids</taxon>
        <taxon>Malpighiales</taxon>
        <taxon>Rhizophoraceae</taxon>
        <taxon>Rhizophora</taxon>
    </lineage>
</organism>
<dbReference type="EMBL" id="GGEC01062118">
    <property type="protein sequence ID" value="MBX42602.1"/>
    <property type="molecule type" value="Transcribed_RNA"/>
</dbReference>
<evidence type="ECO:0000313" key="1">
    <source>
        <dbReference type="EMBL" id="MBX42602.1"/>
    </source>
</evidence>
<accession>A0A2P2NJD9</accession>